<proteinExistence type="predicted"/>
<dbReference type="KEGG" id="chu:CHU_3094"/>
<name>A0A6N4SV95_CYTH3</name>
<dbReference type="NCBIfam" id="NF003818">
    <property type="entry name" value="PRK05409.1"/>
    <property type="match status" value="1"/>
</dbReference>
<dbReference type="EMBL" id="CP000383">
    <property type="protein sequence ID" value="ABG60334.1"/>
    <property type="molecule type" value="Genomic_DNA"/>
</dbReference>
<dbReference type="SUPFAM" id="SSF51658">
    <property type="entry name" value="Xylose isomerase-like"/>
    <property type="match status" value="1"/>
</dbReference>
<dbReference type="InterPro" id="IPR007801">
    <property type="entry name" value="MbnB/TglH/ChrH"/>
</dbReference>
<dbReference type="PANTHER" id="PTHR42194">
    <property type="entry name" value="UPF0276 PROTEIN HI_1600"/>
    <property type="match status" value="1"/>
</dbReference>
<accession>A0A6N4SV95</accession>
<dbReference type="Pfam" id="PF05114">
    <property type="entry name" value="MbnB_TglH_ChrH"/>
    <property type="match status" value="1"/>
</dbReference>
<keyword evidence="2" id="KW-1185">Reference proteome</keyword>
<reference evidence="1 2" key="1">
    <citation type="journal article" date="2007" name="Appl. Environ. Microbiol.">
        <title>Genome sequence of the cellulolytic gliding bacterium Cytophaga hutchinsonii.</title>
        <authorList>
            <person name="Xie G."/>
            <person name="Bruce D.C."/>
            <person name="Challacombe J.F."/>
            <person name="Chertkov O."/>
            <person name="Detter J.C."/>
            <person name="Gilna P."/>
            <person name="Han C.S."/>
            <person name="Lucas S."/>
            <person name="Misra M."/>
            <person name="Myers G.L."/>
            <person name="Richardson P."/>
            <person name="Tapia R."/>
            <person name="Thayer N."/>
            <person name="Thompson L.S."/>
            <person name="Brettin T.S."/>
            <person name="Henrissat B."/>
            <person name="Wilson D.B."/>
            <person name="McBride M.J."/>
        </authorList>
    </citation>
    <scope>NUCLEOTIDE SEQUENCE [LARGE SCALE GENOMIC DNA]</scope>
    <source>
        <strain evidence="2">ATCC 33406 / DSM 1761 / CIP 103989 / NBRC 15051 / NCIMB 9469 / D465</strain>
    </source>
</reference>
<evidence type="ECO:0000313" key="1">
    <source>
        <dbReference type="EMBL" id="ABG60334.1"/>
    </source>
</evidence>
<dbReference type="Gene3D" id="3.20.20.150">
    <property type="entry name" value="Divalent-metal-dependent TIM barrel enzymes"/>
    <property type="match status" value="1"/>
</dbReference>
<dbReference type="RefSeq" id="WP_011586443.1">
    <property type="nucleotide sequence ID" value="NC_008255.1"/>
</dbReference>
<dbReference type="AlphaFoldDB" id="A0A6N4SV95"/>
<sequence length="277" mass="31743">MVGIGFRKDFAAKFLNTTDLQPDFIEVAPENWIGIGGLWKKRLQQALEKYPLYTHGLSLSIGSPDALDFDLLKGVKKFLAETGAKVYSEHLSYSKCDNAHLYDLLPIPFTHDAVKHIAKRIQTIQDFLERRLAIEIVSYYSPVAAEMSELEFVNAILQESDCDLLLDVNNIYVNGFNHNYDPYAFINQLPLERVAYIHIAGHDQVSETLIIDTHGEAIVDPVYYLYQYTMNQLQRDVPTLLERDFNIPQLSELQGEIDRLKKIKADCLTKELYGIQR</sequence>
<dbReference type="OrthoDB" id="9763101at2"/>
<dbReference type="SMR" id="A0A6N4SV95"/>
<evidence type="ECO:0000313" key="2">
    <source>
        <dbReference type="Proteomes" id="UP000001822"/>
    </source>
</evidence>
<protein>
    <submittedName>
        <fullName evidence="1">Uncharacterized protein</fullName>
    </submittedName>
</protein>
<organism evidence="1 2">
    <name type="scientific">Cytophaga hutchinsonii (strain ATCC 33406 / DSM 1761 / CIP 103989 / NBRC 15051 / NCIMB 9469 / D465)</name>
    <dbReference type="NCBI Taxonomy" id="269798"/>
    <lineage>
        <taxon>Bacteria</taxon>
        <taxon>Pseudomonadati</taxon>
        <taxon>Bacteroidota</taxon>
        <taxon>Cytophagia</taxon>
        <taxon>Cytophagales</taxon>
        <taxon>Cytophagaceae</taxon>
        <taxon>Cytophaga</taxon>
    </lineage>
</organism>
<gene>
    <name evidence="1" type="ordered locus">CHU_3094</name>
</gene>
<dbReference type="InterPro" id="IPR036237">
    <property type="entry name" value="Xyl_isomerase-like_sf"/>
</dbReference>
<dbReference type="Proteomes" id="UP000001822">
    <property type="component" value="Chromosome"/>
</dbReference>
<dbReference type="PANTHER" id="PTHR42194:SF1">
    <property type="entry name" value="UPF0276 PROTEIN HI_1600"/>
    <property type="match status" value="1"/>
</dbReference>